<evidence type="ECO:0000256" key="1">
    <source>
        <dbReference type="ARBA" id="ARBA00004651"/>
    </source>
</evidence>
<feature type="transmembrane region" description="Helical" evidence="12">
    <location>
        <begin position="325"/>
        <end position="345"/>
    </location>
</feature>
<comment type="caution">
    <text evidence="13">The sequence shown here is derived from an EMBL/GenBank/DDBJ whole genome shotgun (WGS) entry which is preliminary data.</text>
</comment>
<dbReference type="NCBIfam" id="TIGR00383">
    <property type="entry name" value="corA"/>
    <property type="match status" value="1"/>
</dbReference>
<keyword evidence="8 12" id="KW-0406">Ion transport</keyword>
<name>A0A4R2NUV0_9FLAO</name>
<comment type="catalytic activity">
    <reaction evidence="10">
        <text>Mg(2+)(in) = Mg(2+)(out)</text>
        <dbReference type="Rhea" id="RHEA:29827"/>
        <dbReference type="ChEBI" id="CHEBI:18420"/>
    </reaction>
</comment>
<dbReference type="AlphaFoldDB" id="A0A4R2NUV0"/>
<dbReference type="PANTHER" id="PTHR46494:SF1">
    <property type="entry name" value="CORA FAMILY METAL ION TRANSPORTER (EUROFUNG)"/>
    <property type="match status" value="1"/>
</dbReference>
<evidence type="ECO:0000313" key="13">
    <source>
        <dbReference type="EMBL" id="TCP25863.1"/>
    </source>
</evidence>
<organism evidence="13 14">
    <name type="scientific">Tenacibaculum skagerrakense</name>
    <dbReference type="NCBI Taxonomy" id="186571"/>
    <lineage>
        <taxon>Bacteria</taxon>
        <taxon>Pseudomonadati</taxon>
        <taxon>Bacteroidota</taxon>
        <taxon>Flavobacteriia</taxon>
        <taxon>Flavobacteriales</taxon>
        <taxon>Flavobacteriaceae</taxon>
        <taxon>Tenacibaculum</taxon>
    </lineage>
</organism>
<dbReference type="OrthoDB" id="9803416at2"/>
<keyword evidence="4 12" id="KW-1003">Cell membrane</keyword>
<evidence type="ECO:0000256" key="10">
    <source>
        <dbReference type="ARBA" id="ARBA00034269"/>
    </source>
</evidence>
<comment type="similarity">
    <text evidence="2 12">Belongs to the CorA metal ion transporter (MIT) (TC 1.A.35) family.</text>
</comment>
<dbReference type="InterPro" id="IPR004488">
    <property type="entry name" value="Mg/Co-transport_prot_CorA"/>
</dbReference>
<proteinExistence type="inferred from homology"/>
<dbReference type="InterPro" id="IPR045861">
    <property type="entry name" value="CorA_cytoplasmic_dom"/>
</dbReference>
<keyword evidence="6 12" id="KW-0460">Magnesium</keyword>
<keyword evidence="5 12" id="KW-0812">Transmembrane</keyword>
<keyword evidence="14" id="KW-1185">Reference proteome</keyword>
<reference evidence="13 14" key="1">
    <citation type="submission" date="2019-03" db="EMBL/GenBank/DDBJ databases">
        <title>Genomic Encyclopedia of Type Strains, Phase IV (KMG-IV): sequencing the most valuable type-strain genomes for metagenomic binning, comparative biology and taxonomic classification.</title>
        <authorList>
            <person name="Goeker M."/>
        </authorList>
    </citation>
    <scope>NUCLEOTIDE SEQUENCE [LARGE SCALE GENOMIC DNA]</scope>
    <source>
        <strain evidence="13 14">DSM 14836</strain>
    </source>
</reference>
<evidence type="ECO:0000313" key="14">
    <source>
        <dbReference type="Proteomes" id="UP000294564"/>
    </source>
</evidence>
<dbReference type="PANTHER" id="PTHR46494">
    <property type="entry name" value="CORA FAMILY METAL ION TRANSPORTER (EUROFUNG)"/>
    <property type="match status" value="1"/>
</dbReference>
<dbReference type="Proteomes" id="UP000294564">
    <property type="component" value="Unassembled WGS sequence"/>
</dbReference>
<dbReference type="Gene3D" id="1.20.58.340">
    <property type="entry name" value="Magnesium transport protein CorA, transmembrane region"/>
    <property type="match status" value="2"/>
</dbReference>
<keyword evidence="9 12" id="KW-0472">Membrane</keyword>
<dbReference type="GO" id="GO:0050897">
    <property type="term" value="F:cobalt ion binding"/>
    <property type="evidence" value="ECO:0007669"/>
    <property type="project" value="TreeGrafter"/>
</dbReference>
<comment type="function">
    <text evidence="11">Mediates influx of magnesium ions. Alternates between open and closed states. Activated by low cytoplasmic Mg(2+) levels. Inactive when cytoplasmic Mg(2+) levels are high.</text>
</comment>
<dbReference type="SUPFAM" id="SSF143865">
    <property type="entry name" value="CorA soluble domain-like"/>
    <property type="match status" value="1"/>
</dbReference>
<dbReference type="CDD" id="cd12828">
    <property type="entry name" value="TmCorA-like_1"/>
    <property type="match status" value="1"/>
</dbReference>
<dbReference type="Pfam" id="PF01544">
    <property type="entry name" value="CorA"/>
    <property type="match status" value="1"/>
</dbReference>
<dbReference type="RefSeq" id="WP_132794250.1">
    <property type="nucleotide sequence ID" value="NZ_SLXM01000003.1"/>
</dbReference>
<dbReference type="FunFam" id="1.20.58.340:FF:000004">
    <property type="entry name" value="Magnesium transport protein CorA"/>
    <property type="match status" value="1"/>
</dbReference>
<dbReference type="InterPro" id="IPR045863">
    <property type="entry name" value="CorA_TM1_TM2"/>
</dbReference>
<evidence type="ECO:0000256" key="2">
    <source>
        <dbReference type="ARBA" id="ARBA00009765"/>
    </source>
</evidence>
<dbReference type="Gene3D" id="3.30.460.20">
    <property type="entry name" value="CorA soluble domain-like"/>
    <property type="match status" value="1"/>
</dbReference>
<evidence type="ECO:0000256" key="7">
    <source>
        <dbReference type="ARBA" id="ARBA00022989"/>
    </source>
</evidence>
<evidence type="ECO:0000256" key="12">
    <source>
        <dbReference type="RuleBase" id="RU362010"/>
    </source>
</evidence>
<evidence type="ECO:0000256" key="5">
    <source>
        <dbReference type="ARBA" id="ARBA00022692"/>
    </source>
</evidence>
<feature type="transmembrane region" description="Helical" evidence="12">
    <location>
        <begin position="293"/>
        <end position="313"/>
    </location>
</feature>
<comment type="subcellular location">
    <subcellularLocation>
        <location evidence="1">Cell membrane</location>
        <topology evidence="1">Multi-pass membrane protein</topology>
    </subcellularLocation>
    <subcellularLocation>
        <location evidence="12">Membrane</location>
        <topology evidence="12">Multi-pass membrane protein</topology>
    </subcellularLocation>
</comment>
<evidence type="ECO:0000256" key="11">
    <source>
        <dbReference type="ARBA" id="ARBA00045497"/>
    </source>
</evidence>
<dbReference type="GO" id="GO:0005886">
    <property type="term" value="C:plasma membrane"/>
    <property type="evidence" value="ECO:0007669"/>
    <property type="project" value="UniProtKB-SubCell"/>
</dbReference>
<protein>
    <recommendedName>
        <fullName evidence="12">Magnesium transport protein CorA</fullName>
    </recommendedName>
</protein>
<evidence type="ECO:0000256" key="4">
    <source>
        <dbReference type="ARBA" id="ARBA00022475"/>
    </source>
</evidence>
<keyword evidence="3 12" id="KW-0813">Transport</keyword>
<evidence type="ECO:0000256" key="6">
    <source>
        <dbReference type="ARBA" id="ARBA00022842"/>
    </source>
</evidence>
<dbReference type="EMBL" id="SLXM01000003">
    <property type="protein sequence ID" value="TCP25863.1"/>
    <property type="molecule type" value="Genomic_DNA"/>
</dbReference>
<evidence type="ECO:0000256" key="9">
    <source>
        <dbReference type="ARBA" id="ARBA00023136"/>
    </source>
</evidence>
<dbReference type="GO" id="GO:0015095">
    <property type="term" value="F:magnesium ion transmembrane transporter activity"/>
    <property type="evidence" value="ECO:0007669"/>
    <property type="project" value="UniProtKB-UniRule"/>
</dbReference>
<accession>A0A4R2NUV0</accession>
<dbReference type="GO" id="GO:0015087">
    <property type="term" value="F:cobalt ion transmembrane transporter activity"/>
    <property type="evidence" value="ECO:0007669"/>
    <property type="project" value="UniProtKB-UniRule"/>
</dbReference>
<evidence type="ECO:0000256" key="8">
    <source>
        <dbReference type="ARBA" id="ARBA00023065"/>
    </source>
</evidence>
<gene>
    <name evidence="12" type="primary">corA</name>
    <name evidence="13" type="ORF">EV195_103225</name>
</gene>
<dbReference type="InterPro" id="IPR002523">
    <property type="entry name" value="MgTranspt_CorA/ZnTranspt_ZntB"/>
</dbReference>
<sequence length="351" mass="41538">MRFVVHQKNKSEIPGKPIFIGTKKQDTIHITLMAYDDERFVEVTIETIEDILKYTEQYKNVWVNIDGIHDVAPIKKICTLFNIHPLIAEDIANTGLRSKSDIDDDFIFTVIKMMFLGKYQRLHAEQVSMYLTKNILFTFQEQRGDVFDPIRERLRNKKGRIRANNLSYLKYCLLDTIVDNYHLLVEIFGENVEELEDRILSNPNKDILESINKNKIELNYFKKNIRPAREAISNFKNYKTPLITKREQHFFNDLNELIGRVYEALENYKSMLSEQLTVYSTHVNYKLNEIMKLLTIFSVVFIPITFIAGIYGTNFEFIPELKLKYGYFIMWGFIIAVALSMLLFFRKKKWF</sequence>
<keyword evidence="7 12" id="KW-1133">Transmembrane helix</keyword>
<dbReference type="SUPFAM" id="SSF144083">
    <property type="entry name" value="Magnesium transport protein CorA, transmembrane region"/>
    <property type="match status" value="1"/>
</dbReference>
<dbReference type="GO" id="GO:0000287">
    <property type="term" value="F:magnesium ion binding"/>
    <property type="evidence" value="ECO:0007669"/>
    <property type="project" value="TreeGrafter"/>
</dbReference>
<evidence type="ECO:0000256" key="3">
    <source>
        <dbReference type="ARBA" id="ARBA00022448"/>
    </source>
</evidence>